<comment type="caution">
    <text evidence="2">The sequence shown here is derived from an EMBL/GenBank/DDBJ whole genome shotgun (WGS) entry which is preliminary data.</text>
</comment>
<dbReference type="Pfam" id="PF13579">
    <property type="entry name" value="Glyco_trans_4_4"/>
    <property type="match status" value="1"/>
</dbReference>
<reference evidence="2 3" key="1">
    <citation type="submission" date="2020-08" db="EMBL/GenBank/DDBJ databases">
        <title>Genomic Encyclopedia of Type Strains, Phase IV (KMG-V): Genome sequencing to study the core and pangenomes of soil and plant-associated prokaryotes.</title>
        <authorList>
            <person name="Whitman W."/>
        </authorList>
    </citation>
    <scope>NUCLEOTIDE SEQUENCE [LARGE SCALE GENOMIC DNA]</scope>
    <source>
        <strain evidence="2 3">M8US30</strain>
    </source>
</reference>
<evidence type="ECO:0000259" key="1">
    <source>
        <dbReference type="Pfam" id="PF13579"/>
    </source>
</evidence>
<dbReference type="PANTHER" id="PTHR45947">
    <property type="entry name" value="SULFOQUINOVOSYL TRANSFERASE SQD2"/>
    <property type="match status" value="1"/>
</dbReference>
<dbReference type="PANTHER" id="PTHR45947:SF3">
    <property type="entry name" value="SULFOQUINOVOSYL TRANSFERASE SQD2"/>
    <property type="match status" value="1"/>
</dbReference>
<dbReference type="Proteomes" id="UP000569092">
    <property type="component" value="Unassembled WGS sequence"/>
</dbReference>
<dbReference type="Gene3D" id="3.40.50.2000">
    <property type="entry name" value="Glycogen Phosphorylase B"/>
    <property type="match status" value="2"/>
</dbReference>
<dbReference type="InterPro" id="IPR050194">
    <property type="entry name" value="Glycosyltransferase_grp1"/>
</dbReference>
<dbReference type="SUPFAM" id="SSF53756">
    <property type="entry name" value="UDP-Glycosyltransferase/glycogen phosphorylase"/>
    <property type="match status" value="1"/>
</dbReference>
<name>A0A7W8JAA9_9BACT</name>
<dbReference type="AlphaFoldDB" id="A0A7W8JAA9"/>
<dbReference type="EMBL" id="JACHDZ010000005">
    <property type="protein sequence ID" value="MBB5345296.1"/>
    <property type="molecule type" value="Genomic_DNA"/>
</dbReference>
<dbReference type="GO" id="GO:0016757">
    <property type="term" value="F:glycosyltransferase activity"/>
    <property type="evidence" value="ECO:0007669"/>
    <property type="project" value="UniProtKB-ARBA"/>
</dbReference>
<sequence length="408" mass="45127">MVSSRMNVLLSAYACLPDSGSEPGNGWNWAMHLAERGIKVTVLTRGEGREEIEAYQRDHPKSNVSFGYVTVPIKLFKPGSGIHYALWQMLAVGVAKELNRQQRFDVVHHVTYTSIHVPTQLWRLGVPTVFGPVGGGQTAPPGMLEYFGPSRRSEERRTLLTRALPYSPFHRRWLAKMSRVLAANDDTLKLIREMGRPDVQLQFDNGVGVDYLAPGPRSFQGSSAVRLIWVGRMLPRKALPMALDALTKVTHDWMLTIVGNGMAEAEVRQMIAERGLTGRVSWAGRRLSWDEVRAAYQEHDALLFTSLRETSGVQLLEAMALGLPVITLDLHGARDVVPDDAGIKVPVTTPAQVVCALALAIDRFASMSVEQKNAMSRAGWEFARTSTWPMRAAAAELLYKEISAGDAK</sequence>
<dbReference type="InterPro" id="IPR028098">
    <property type="entry name" value="Glyco_trans_4-like_N"/>
</dbReference>
<organism evidence="2 3">
    <name type="scientific">Tunturiibacter lichenicola</name>
    <dbReference type="NCBI Taxonomy" id="2051959"/>
    <lineage>
        <taxon>Bacteria</taxon>
        <taxon>Pseudomonadati</taxon>
        <taxon>Acidobacteriota</taxon>
        <taxon>Terriglobia</taxon>
        <taxon>Terriglobales</taxon>
        <taxon>Acidobacteriaceae</taxon>
        <taxon>Tunturiibacter</taxon>
    </lineage>
</organism>
<protein>
    <submittedName>
        <fullName evidence="2">Glycosyltransferase involved in cell wall biosynthesis</fullName>
    </submittedName>
</protein>
<accession>A0A7W8JAA9</accession>
<evidence type="ECO:0000313" key="3">
    <source>
        <dbReference type="Proteomes" id="UP000569092"/>
    </source>
</evidence>
<feature type="domain" description="Glycosyltransferase subfamily 4-like N-terminal" evidence="1">
    <location>
        <begin position="29"/>
        <end position="200"/>
    </location>
</feature>
<gene>
    <name evidence="2" type="ORF">HDF10_003287</name>
</gene>
<dbReference type="Pfam" id="PF13692">
    <property type="entry name" value="Glyco_trans_1_4"/>
    <property type="match status" value="1"/>
</dbReference>
<proteinExistence type="predicted"/>
<evidence type="ECO:0000313" key="2">
    <source>
        <dbReference type="EMBL" id="MBB5345296.1"/>
    </source>
</evidence>
<dbReference type="CDD" id="cd03801">
    <property type="entry name" value="GT4_PimA-like"/>
    <property type="match status" value="1"/>
</dbReference>